<name>A0A517YJZ0_9BACT</name>
<accession>A0A517YJZ0</accession>
<proteinExistence type="predicted"/>
<dbReference type="KEGG" id="aagg:ETAA8_56810"/>
<evidence type="ECO:0000313" key="1">
    <source>
        <dbReference type="EMBL" id="QDU30536.1"/>
    </source>
</evidence>
<sequence>MSQESPNAARKLALSEKYASKLKTLKSKEARRKAVNKMKKYKWQAALS</sequence>
<dbReference type="Proteomes" id="UP000315017">
    <property type="component" value="Chromosome"/>
</dbReference>
<organism evidence="1 2">
    <name type="scientific">Anatilimnocola aggregata</name>
    <dbReference type="NCBI Taxonomy" id="2528021"/>
    <lineage>
        <taxon>Bacteria</taxon>
        <taxon>Pseudomonadati</taxon>
        <taxon>Planctomycetota</taxon>
        <taxon>Planctomycetia</taxon>
        <taxon>Pirellulales</taxon>
        <taxon>Pirellulaceae</taxon>
        <taxon>Anatilimnocola</taxon>
    </lineage>
</organism>
<dbReference type="RefSeq" id="WP_202921298.1">
    <property type="nucleotide sequence ID" value="NZ_CP036274.1"/>
</dbReference>
<dbReference type="EMBL" id="CP036274">
    <property type="protein sequence ID" value="QDU30536.1"/>
    <property type="molecule type" value="Genomic_DNA"/>
</dbReference>
<keyword evidence="2" id="KW-1185">Reference proteome</keyword>
<dbReference type="AlphaFoldDB" id="A0A517YJZ0"/>
<reference evidence="1 2" key="1">
    <citation type="submission" date="2019-02" db="EMBL/GenBank/DDBJ databases">
        <title>Deep-cultivation of Planctomycetes and their phenomic and genomic characterization uncovers novel biology.</title>
        <authorList>
            <person name="Wiegand S."/>
            <person name="Jogler M."/>
            <person name="Boedeker C."/>
            <person name="Pinto D."/>
            <person name="Vollmers J."/>
            <person name="Rivas-Marin E."/>
            <person name="Kohn T."/>
            <person name="Peeters S.H."/>
            <person name="Heuer A."/>
            <person name="Rast P."/>
            <person name="Oberbeckmann S."/>
            <person name="Bunk B."/>
            <person name="Jeske O."/>
            <person name="Meyerdierks A."/>
            <person name="Storesund J.E."/>
            <person name="Kallscheuer N."/>
            <person name="Luecker S."/>
            <person name="Lage O.M."/>
            <person name="Pohl T."/>
            <person name="Merkel B.J."/>
            <person name="Hornburger P."/>
            <person name="Mueller R.-W."/>
            <person name="Bruemmer F."/>
            <person name="Labrenz M."/>
            <person name="Spormann A.M."/>
            <person name="Op den Camp H."/>
            <person name="Overmann J."/>
            <person name="Amann R."/>
            <person name="Jetten M.S.M."/>
            <person name="Mascher T."/>
            <person name="Medema M.H."/>
            <person name="Devos D.P."/>
            <person name="Kaster A.-K."/>
            <person name="Ovreas L."/>
            <person name="Rohde M."/>
            <person name="Galperin M.Y."/>
            <person name="Jogler C."/>
        </authorList>
    </citation>
    <scope>NUCLEOTIDE SEQUENCE [LARGE SCALE GENOMIC DNA]</scope>
    <source>
        <strain evidence="1 2">ETA_A8</strain>
    </source>
</reference>
<evidence type="ECO:0000313" key="2">
    <source>
        <dbReference type="Proteomes" id="UP000315017"/>
    </source>
</evidence>
<protein>
    <submittedName>
        <fullName evidence="1">Uncharacterized protein</fullName>
    </submittedName>
</protein>
<gene>
    <name evidence="1" type="ORF">ETAA8_56810</name>
</gene>